<feature type="compositionally biased region" description="Polar residues" evidence="11">
    <location>
        <begin position="608"/>
        <end position="617"/>
    </location>
</feature>
<feature type="compositionally biased region" description="Low complexity" evidence="11">
    <location>
        <begin position="569"/>
        <end position="581"/>
    </location>
</feature>
<accession>A0AAD4KC61</accession>
<protein>
    <recommendedName>
        <fullName evidence="13">G-protein coupled receptors family 1 profile domain-containing protein</fullName>
    </recommendedName>
</protein>
<feature type="region of interest" description="Disordered" evidence="11">
    <location>
        <begin position="394"/>
        <end position="425"/>
    </location>
</feature>
<reference evidence="14" key="1">
    <citation type="journal article" date="2021" name="Mol. Ecol. Resour.">
        <title>Phylogenomic analyses of the genus Drosophila reveals genomic signals of climate adaptation.</title>
        <authorList>
            <person name="Li F."/>
            <person name="Rane R.V."/>
            <person name="Luria V."/>
            <person name="Xiong Z."/>
            <person name="Chen J."/>
            <person name="Li Z."/>
            <person name="Catullo R.A."/>
            <person name="Griffin P.C."/>
            <person name="Schiffer M."/>
            <person name="Pearce S."/>
            <person name="Lee S.F."/>
            <person name="McElroy K."/>
            <person name="Stocker A."/>
            <person name="Shirriffs J."/>
            <person name="Cockerell F."/>
            <person name="Coppin C."/>
            <person name="Sgro C.M."/>
            <person name="Karger A."/>
            <person name="Cain J.W."/>
            <person name="Weber J.A."/>
            <person name="Santpere G."/>
            <person name="Kirschner M.W."/>
            <person name="Hoffmann A.A."/>
            <person name="Oakeshott J.G."/>
            <person name="Zhang G."/>
        </authorList>
    </citation>
    <scope>NUCLEOTIDE SEQUENCE</scope>
    <source>
        <strain evidence="14">BGI-SZ-2011g</strain>
    </source>
</reference>
<feature type="transmembrane region" description="Helical" evidence="12">
    <location>
        <begin position="290"/>
        <end position="310"/>
    </location>
</feature>
<feature type="transmembrane region" description="Helical" evidence="12">
    <location>
        <begin position="122"/>
        <end position="146"/>
    </location>
</feature>
<feature type="domain" description="G-protein coupled receptors family 1 profile" evidence="13">
    <location>
        <begin position="23"/>
        <end position="339"/>
    </location>
</feature>
<evidence type="ECO:0000256" key="10">
    <source>
        <dbReference type="RuleBase" id="RU000688"/>
    </source>
</evidence>
<feature type="transmembrane region" description="Helical" evidence="12">
    <location>
        <begin position="6"/>
        <end position="32"/>
    </location>
</feature>
<dbReference type="Pfam" id="PF00001">
    <property type="entry name" value="7tm_1"/>
    <property type="match status" value="1"/>
</dbReference>
<evidence type="ECO:0000256" key="8">
    <source>
        <dbReference type="ARBA" id="ARBA00023170"/>
    </source>
</evidence>
<comment type="caution">
    <text evidence="14">The sequence shown here is derived from an EMBL/GenBank/DDBJ whole genome shotgun (WGS) entry which is preliminary data.</text>
</comment>
<feature type="non-terminal residue" evidence="14">
    <location>
        <position position="1"/>
    </location>
</feature>
<keyword evidence="3" id="KW-1003">Cell membrane</keyword>
<keyword evidence="5 12" id="KW-1133">Transmembrane helix</keyword>
<dbReference type="Proteomes" id="UP001200034">
    <property type="component" value="Unassembled WGS sequence"/>
</dbReference>
<feature type="transmembrane region" description="Helical" evidence="12">
    <location>
        <begin position="39"/>
        <end position="64"/>
    </location>
</feature>
<evidence type="ECO:0000256" key="7">
    <source>
        <dbReference type="ARBA" id="ARBA00023136"/>
    </source>
</evidence>
<proteinExistence type="inferred from homology"/>
<keyword evidence="4 10" id="KW-0812">Transmembrane</keyword>
<keyword evidence="15" id="KW-1185">Reference proteome</keyword>
<feature type="compositionally biased region" description="Low complexity" evidence="11">
    <location>
        <begin position="228"/>
        <end position="262"/>
    </location>
</feature>
<keyword evidence="8 10" id="KW-0675">Receptor</keyword>
<dbReference type="SUPFAM" id="SSF81321">
    <property type="entry name" value="Family A G protein-coupled receptor-like"/>
    <property type="match status" value="1"/>
</dbReference>
<feature type="region of interest" description="Disordered" evidence="11">
    <location>
        <begin position="207"/>
        <end position="275"/>
    </location>
</feature>
<keyword evidence="6 10" id="KW-0297">G-protein coupled receptor</keyword>
<gene>
    <name evidence="14" type="ORF">KR093_006049</name>
</gene>
<dbReference type="PRINTS" id="PR00237">
    <property type="entry name" value="GPCRRHODOPSN"/>
</dbReference>
<dbReference type="PANTHER" id="PTHR24228:SF63">
    <property type="entry name" value="G-PROTEIN COUPLED RECEPTOR MOODY"/>
    <property type="match status" value="1"/>
</dbReference>
<feature type="compositionally biased region" description="Polar residues" evidence="11">
    <location>
        <begin position="587"/>
        <end position="599"/>
    </location>
</feature>
<keyword evidence="7 12" id="KW-0472">Membrane</keyword>
<evidence type="ECO:0000256" key="11">
    <source>
        <dbReference type="SAM" id="MobiDB-lite"/>
    </source>
</evidence>
<name>A0AAD4KC61_9MUSC</name>
<dbReference type="PANTHER" id="PTHR24228">
    <property type="entry name" value="B2 BRADYKININ RECEPTOR/ANGIOTENSIN II RECEPTOR"/>
    <property type="match status" value="1"/>
</dbReference>
<feature type="region of interest" description="Disordered" evidence="11">
    <location>
        <begin position="485"/>
        <end position="518"/>
    </location>
</feature>
<sequence>FSQSLLTFAAIMTFLIMIVGICGNFLTVVALLKCPKVRNVAAAFIISLCIADLLFCALVLPFQGLRFVQGTWRHGAVLCRLIPFIQYGNIGVSLLCIAMITINRYVMITHHGCYARIYKRHWIAVMIAACWLISYGMQLPTLLGAWGRFGYDDRLQTCSIMSDVHGHSSKTTLFITAFVIPCLVIIACYAKIFWVVHKSEQRLKRHANKQNSIPNNLRPPAATALPSGGATNATNGTNETQAAASRVSSDSSSSYSTDAAEAGAGKQAPVRVKDQREVRAKRNEWRITKMVLAIFLSFVVCYLPITIVKVADKDVDHPSWHIFSYIMLYLSACINPIIYVIMNKQYRKAYKTVVLCQPARLLLPFGKTNGGASSAAEKWKDTGLSNNHSRTVVSQMSGGATATGTATGTGSSTAPTSDCQTCASPKSPQSLELVARGPDLISKSNLPPLVTPPPPSVATAVAGSSRLLPLKKNNHSYINNGFNSSANSSSTSSSSNMNPSSAIYRPGAGSMGSGSAPLRRITMVGDDIILEEEELPATPSPTATSPPESPAPPPPQPQPQPPRASTSNVATPTVVTTKVTKSPIYMNVNSPKRMQSYSEQHIPAKDAQQPQPDTASASKVPPAAMFPNPKD</sequence>
<evidence type="ECO:0000256" key="3">
    <source>
        <dbReference type="ARBA" id="ARBA00022475"/>
    </source>
</evidence>
<evidence type="ECO:0000256" key="1">
    <source>
        <dbReference type="ARBA" id="ARBA00004651"/>
    </source>
</evidence>
<feature type="compositionally biased region" description="Low complexity" evidence="11">
    <location>
        <begin position="397"/>
        <end position="417"/>
    </location>
</feature>
<evidence type="ECO:0000256" key="2">
    <source>
        <dbReference type="ARBA" id="ARBA00010663"/>
    </source>
</evidence>
<evidence type="ECO:0000259" key="13">
    <source>
        <dbReference type="PROSITE" id="PS50262"/>
    </source>
</evidence>
<evidence type="ECO:0000256" key="6">
    <source>
        <dbReference type="ARBA" id="ARBA00023040"/>
    </source>
</evidence>
<evidence type="ECO:0000256" key="5">
    <source>
        <dbReference type="ARBA" id="ARBA00022989"/>
    </source>
</evidence>
<evidence type="ECO:0000256" key="12">
    <source>
        <dbReference type="SAM" id="Phobius"/>
    </source>
</evidence>
<dbReference type="CDD" id="cd15210">
    <property type="entry name" value="7tmA_GPR84-like"/>
    <property type="match status" value="1"/>
</dbReference>
<dbReference type="PROSITE" id="PS00237">
    <property type="entry name" value="G_PROTEIN_RECEP_F1_1"/>
    <property type="match status" value="1"/>
</dbReference>
<feature type="compositionally biased region" description="Low complexity" evidence="11">
    <location>
        <begin position="536"/>
        <end position="546"/>
    </location>
</feature>
<dbReference type="GO" id="GO:0005886">
    <property type="term" value="C:plasma membrane"/>
    <property type="evidence" value="ECO:0007669"/>
    <property type="project" value="UniProtKB-SubCell"/>
</dbReference>
<comment type="similarity">
    <text evidence="2 10">Belongs to the G-protein coupled receptor 1 family.</text>
</comment>
<feature type="transmembrane region" description="Helical" evidence="12">
    <location>
        <begin position="322"/>
        <end position="342"/>
    </location>
</feature>
<dbReference type="PROSITE" id="PS50262">
    <property type="entry name" value="G_PROTEIN_RECEP_F1_2"/>
    <property type="match status" value="1"/>
</dbReference>
<dbReference type="AlphaFoldDB" id="A0AAD4KC61"/>
<feature type="transmembrane region" description="Helical" evidence="12">
    <location>
        <begin position="173"/>
        <end position="196"/>
    </location>
</feature>
<dbReference type="InterPro" id="IPR000276">
    <property type="entry name" value="GPCR_Rhodpsn"/>
</dbReference>
<feature type="region of interest" description="Disordered" evidence="11">
    <location>
        <begin position="536"/>
        <end position="631"/>
    </location>
</feature>
<dbReference type="InterPro" id="IPR017452">
    <property type="entry name" value="GPCR_Rhodpsn_7TM"/>
</dbReference>
<feature type="compositionally biased region" description="Low complexity" evidence="11">
    <location>
        <begin position="485"/>
        <end position="501"/>
    </location>
</feature>
<comment type="subcellular location">
    <subcellularLocation>
        <location evidence="1">Cell membrane</location>
        <topology evidence="1">Multi-pass membrane protein</topology>
    </subcellularLocation>
</comment>
<dbReference type="GO" id="GO:0004930">
    <property type="term" value="F:G protein-coupled receptor activity"/>
    <property type="evidence" value="ECO:0007669"/>
    <property type="project" value="UniProtKB-KW"/>
</dbReference>
<evidence type="ECO:0000313" key="14">
    <source>
        <dbReference type="EMBL" id="KAH8387276.1"/>
    </source>
</evidence>
<evidence type="ECO:0000313" key="15">
    <source>
        <dbReference type="Proteomes" id="UP001200034"/>
    </source>
</evidence>
<organism evidence="14 15">
    <name type="scientific">Drosophila rubida</name>
    <dbReference type="NCBI Taxonomy" id="30044"/>
    <lineage>
        <taxon>Eukaryota</taxon>
        <taxon>Metazoa</taxon>
        <taxon>Ecdysozoa</taxon>
        <taxon>Arthropoda</taxon>
        <taxon>Hexapoda</taxon>
        <taxon>Insecta</taxon>
        <taxon>Pterygota</taxon>
        <taxon>Neoptera</taxon>
        <taxon>Endopterygota</taxon>
        <taxon>Diptera</taxon>
        <taxon>Brachycera</taxon>
        <taxon>Muscomorpha</taxon>
        <taxon>Ephydroidea</taxon>
        <taxon>Drosophilidae</taxon>
        <taxon>Drosophila</taxon>
    </lineage>
</organism>
<evidence type="ECO:0000256" key="4">
    <source>
        <dbReference type="ARBA" id="ARBA00022692"/>
    </source>
</evidence>
<feature type="transmembrane region" description="Helical" evidence="12">
    <location>
        <begin position="84"/>
        <end position="102"/>
    </location>
</feature>
<evidence type="ECO:0000256" key="9">
    <source>
        <dbReference type="ARBA" id="ARBA00023224"/>
    </source>
</evidence>
<keyword evidence="9 10" id="KW-0807">Transducer</keyword>
<dbReference type="EMBL" id="JAJJHW010000095">
    <property type="protein sequence ID" value="KAH8387276.1"/>
    <property type="molecule type" value="Genomic_DNA"/>
</dbReference>
<dbReference type="SMART" id="SM01381">
    <property type="entry name" value="7TM_GPCR_Srsx"/>
    <property type="match status" value="1"/>
</dbReference>
<dbReference type="Gene3D" id="1.20.1070.10">
    <property type="entry name" value="Rhodopsin 7-helix transmembrane proteins"/>
    <property type="match status" value="1"/>
</dbReference>
<feature type="compositionally biased region" description="Pro residues" evidence="11">
    <location>
        <begin position="547"/>
        <end position="562"/>
    </location>
</feature>